<evidence type="ECO:0000256" key="1">
    <source>
        <dbReference type="ARBA" id="ARBA00004496"/>
    </source>
</evidence>
<keyword evidence="6" id="KW-0805">Transcription regulation</keyword>
<evidence type="ECO:0000256" key="9">
    <source>
        <dbReference type="ARBA" id="ARBA00024867"/>
    </source>
</evidence>
<keyword evidence="14" id="KW-1185">Reference proteome</keyword>
<evidence type="ECO:0000256" key="2">
    <source>
        <dbReference type="ARBA" id="ARBA00018672"/>
    </source>
</evidence>
<dbReference type="GO" id="GO:0043565">
    <property type="term" value="F:sequence-specific DNA binding"/>
    <property type="evidence" value="ECO:0007669"/>
    <property type="project" value="InterPro"/>
</dbReference>
<keyword evidence="7" id="KW-0238">DNA-binding</keyword>
<dbReference type="PANTHER" id="PTHR42713:SF3">
    <property type="entry name" value="TRANSCRIPTIONAL REGULATORY PROTEIN HPTR"/>
    <property type="match status" value="1"/>
</dbReference>
<evidence type="ECO:0000256" key="7">
    <source>
        <dbReference type="ARBA" id="ARBA00023125"/>
    </source>
</evidence>
<dbReference type="SMART" id="SM00342">
    <property type="entry name" value="HTH_ARAC"/>
    <property type="match status" value="1"/>
</dbReference>
<dbReference type="GO" id="GO:0003700">
    <property type="term" value="F:DNA-binding transcription factor activity"/>
    <property type="evidence" value="ECO:0007669"/>
    <property type="project" value="InterPro"/>
</dbReference>
<comment type="function">
    <text evidence="9">May play the central regulatory role in sporulation. It may be an element of the effector pathway responsible for the activation of sporulation genes in response to nutritional stress. Spo0A may act in concert with spo0H (a sigma factor) to control the expression of some genes that are critical to the sporulation process.</text>
</comment>
<dbReference type="GO" id="GO:0000160">
    <property type="term" value="P:phosphorelay signal transduction system"/>
    <property type="evidence" value="ECO:0007669"/>
    <property type="project" value="UniProtKB-KW"/>
</dbReference>
<dbReference type="InterPro" id="IPR020449">
    <property type="entry name" value="Tscrpt_reg_AraC-type_HTH"/>
</dbReference>
<dbReference type="CDD" id="cd17536">
    <property type="entry name" value="REC_YesN-like"/>
    <property type="match status" value="1"/>
</dbReference>
<dbReference type="InterPro" id="IPR001789">
    <property type="entry name" value="Sig_transdc_resp-reg_receiver"/>
</dbReference>
<dbReference type="InterPro" id="IPR009057">
    <property type="entry name" value="Homeodomain-like_sf"/>
</dbReference>
<dbReference type="Proteomes" id="UP000461585">
    <property type="component" value="Unassembled WGS sequence"/>
</dbReference>
<dbReference type="InterPro" id="IPR018060">
    <property type="entry name" value="HTH_AraC"/>
</dbReference>
<dbReference type="Gene3D" id="3.40.50.2300">
    <property type="match status" value="1"/>
</dbReference>
<evidence type="ECO:0000313" key="13">
    <source>
        <dbReference type="EMBL" id="NDL68054.1"/>
    </source>
</evidence>
<sequence>MHRMIVADDEPKIRRGLISLHWDEIGVEIVAEASNGKEALELAIEQQPDLMLVDINMPILNGLDLIREIKSLLPECMLVIVSGYDEFSYAKEAFKLNVFDYILKPVNRNELMNTVKRAVDVLDEKRREGTIVQWAEAQVGSGRSELKRQFVSHWLLGRLHQTKMEEEYRVFSMDQYGGGYLLLLRFLEFEKKDAPAFDTGLLSFAVENIAEEIAKSVAECVLVFPLEQGEYGLLLSATDPSVVDTLGQDLKSALRQYLGRHCVVVHQQLGGDAQDLRRAYISLSDVLKQDLELTPLVLFAKSYLEEHYSNHSLSLQEVADQIKVSPAYLSRMIKKETGLTFSDLLTKARIDESLRLMKNPAMRILEISDAAGYSSQHYFSAAFKKLMGVSPNTYRTNRMGDGTWQR</sequence>
<dbReference type="PRINTS" id="PR00032">
    <property type="entry name" value="HTHARAC"/>
</dbReference>
<evidence type="ECO:0000259" key="11">
    <source>
        <dbReference type="PROSITE" id="PS01124"/>
    </source>
</evidence>
<accession>A0A7X5KNI2</accession>
<dbReference type="Pfam" id="PF00072">
    <property type="entry name" value="Response_reg"/>
    <property type="match status" value="1"/>
</dbReference>
<keyword evidence="4 10" id="KW-0597">Phosphoprotein</keyword>
<gene>
    <name evidence="13" type="ORF">GXN74_09910</name>
</gene>
<comment type="subcellular location">
    <subcellularLocation>
        <location evidence="1">Cytoplasm</location>
    </subcellularLocation>
</comment>
<dbReference type="Pfam" id="PF12833">
    <property type="entry name" value="HTH_18"/>
    <property type="match status" value="1"/>
</dbReference>
<feature type="modified residue" description="4-aspartylphosphate" evidence="10">
    <location>
        <position position="54"/>
    </location>
</feature>
<evidence type="ECO:0000313" key="14">
    <source>
        <dbReference type="Proteomes" id="UP000461585"/>
    </source>
</evidence>
<proteinExistence type="predicted"/>
<keyword evidence="8" id="KW-0804">Transcription</keyword>
<dbReference type="SUPFAM" id="SSF52172">
    <property type="entry name" value="CheY-like"/>
    <property type="match status" value="1"/>
</dbReference>
<evidence type="ECO:0000256" key="4">
    <source>
        <dbReference type="ARBA" id="ARBA00022553"/>
    </source>
</evidence>
<dbReference type="SMART" id="SM00448">
    <property type="entry name" value="REC"/>
    <property type="match status" value="1"/>
</dbReference>
<dbReference type="SUPFAM" id="SSF46689">
    <property type="entry name" value="Homeodomain-like"/>
    <property type="match status" value="2"/>
</dbReference>
<dbReference type="InterPro" id="IPR018062">
    <property type="entry name" value="HTH_AraC-typ_CS"/>
</dbReference>
<keyword evidence="3" id="KW-0963">Cytoplasm</keyword>
<dbReference type="InterPro" id="IPR051552">
    <property type="entry name" value="HptR"/>
</dbReference>
<dbReference type="GO" id="GO:0005737">
    <property type="term" value="C:cytoplasm"/>
    <property type="evidence" value="ECO:0007669"/>
    <property type="project" value="UniProtKB-SubCell"/>
</dbReference>
<evidence type="ECO:0000259" key="12">
    <source>
        <dbReference type="PROSITE" id="PS50110"/>
    </source>
</evidence>
<evidence type="ECO:0000256" key="5">
    <source>
        <dbReference type="ARBA" id="ARBA00023012"/>
    </source>
</evidence>
<protein>
    <recommendedName>
        <fullName evidence="2">Stage 0 sporulation protein A homolog</fullName>
    </recommendedName>
</protein>
<feature type="domain" description="Response regulatory" evidence="12">
    <location>
        <begin position="3"/>
        <end position="119"/>
    </location>
</feature>
<name>A0A7X5KNI2_9FIRM</name>
<evidence type="ECO:0000256" key="10">
    <source>
        <dbReference type="PROSITE-ProRule" id="PRU00169"/>
    </source>
</evidence>
<feature type="domain" description="HTH araC/xylS-type" evidence="11">
    <location>
        <begin position="298"/>
        <end position="397"/>
    </location>
</feature>
<dbReference type="PROSITE" id="PS01124">
    <property type="entry name" value="HTH_ARAC_FAMILY_2"/>
    <property type="match status" value="1"/>
</dbReference>
<reference evidence="13 14" key="1">
    <citation type="submission" date="2020-01" db="EMBL/GenBank/DDBJ databases">
        <title>Anaeroalcalibacter tamaniensis gen. nov., sp. nov., moderately halophilic strictly anaerobic fermenter bacterium from mud volcano of Taman peninsula.</title>
        <authorList>
            <person name="Frolova A."/>
            <person name="Merkel A.Y."/>
            <person name="Slobodkin A.I."/>
        </authorList>
    </citation>
    <scope>NUCLEOTIDE SEQUENCE [LARGE SCALE GENOMIC DNA]</scope>
    <source>
        <strain evidence="13 14">F-3ap</strain>
    </source>
</reference>
<dbReference type="PANTHER" id="PTHR42713">
    <property type="entry name" value="HISTIDINE KINASE-RELATED"/>
    <property type="match status" value="1"/>
</dbReference>
<dbReference type="PROSITE" id="PS50110">
    <property type="entry name" value="RESPONSE_REGULATORY"/>
    <property type="match status" value="1"/>
</dbReference>
<evidence type="ECO:0000256" key="3">
    <source>
        <dbReference type="ARBA" id="ARBA00022490"/>
    </source>
</evidence>
<dbReference type="AlphaFoldDB" id="A0A7X5KNI2"/>
<dbReference type="PROSITE" id="PS00041">
    <property type="entry name" value="HTH_ARAC_FAMILY_1"/>
    <property type="match status" value="1"/>
</dbReference>
<dbReference type="RefSeq" id="WP_162370775.1">
    <property type="nucleotide sequence ID" value="NZ_JAAEEH010000026.1"/>
</dbReference>
<comment type="caution">
    <text evidence="13">The sequence shown here is derived from an EMBL/GenBank/DDBJ whole genome shotgun (WGS) entry which is preliminary data.</text>
</comment>
<evidence type="ECO:0000256" key="6">
    <source>
        <dbReference type="ARBA" id="ARBA00023015"/>
    </source>
</evidence>
<organism evidence="13 14">
    <name type="scientific">Anaerotalea alkaliphila</name>
    <dbReference type="NCBI Taxonomy" id="2662126"/>
    <lineage>
        <taxon>Bacteria</taxon>
        <taxon>Bacillati</taxon>
        <taxon>Bacillota</taxon>
        <taxon>Clostridia</taxon>
        <taxon>Eubacteriales</taxon>
        <taxon>Anaerotalea</taxon>
    </lineage>
</organism>
<dbReference type="InterPro" id="IPR011006">
    <property type="entry name" value="CheY-like_superfamily"/>
</dbReference>
<keyword evidence="5" id="KW-0902">Two-component regulatory system</keyword>
<dbReference type="EMBL" id="JAAEEH010000026">
    <property type="protein sequence ID" value="NDL68054.1"/>
    <property type="molecule type" value="Genomic_DNA"/>
</dbReference>
<dbReference type="Gene3D" id="1.10.10.60">
    <property type="entry name" value="Homeodomain-like"/>
    <property type="match status" value="2"/>
</dbReference>
<evidence type="ECO:0000256" key="8">
    <source>
        <dbReference type="ARBA" id="ARBA00023163"/>
    </source>
</evidence>